<dbReference type="AlphaFoldDB" id="A0A7C9QXC8"/>
<evidence type="ECO:0000256" key="7">
    <source>
        <dbReference type="ARBA" id="ARBA00048741"/>
    </source>
</evidence>
<dbReference type="Pfam" id="PF00733">
    <property type="entry name" value="Asn_synthase"/>
    <property type="match status" value="1"/>
</dbReference>
<dbReference type="EC" id="6.3.5.4" evidence="3"/>
<keyword evidence="8" id="KW-0028">Amino-acid biosynthesis</keyword>
<comment type="pathway">
    <text evidence="1">Amino-acid biosynthesis; L-asparagine biosynthesis; L-asparagine from L-aspartate (L-Gln route): step 1/1.</text>
</comment>
<feature type="domain" description="Glutamine amidotransferase type-2" evidence="11">
    <location>
        <begin position="2"/>
        <end position="216"/>
    </location>
</feature>
<dbReference type="Gene3D" id="3.60.20.10">
    <property type="entry name" value="Glutamine Phosphoribosylpyrophosphate, subunit 1, domain 1"/>
    <property type="match status" value="1"/>
</dbReference>
<evidence type="ECO:0000256" key="10">
    <source>
        <dbReference type="PIRSR" id="PIRSR001589-3"/>
    </source>
</evidence>
<evidence type="ECO:0000256" key="9">
    <source>
        <dbReference type="PIRSR" id="PIRSR001589-2"/>
    </source>
</evidence>
<comment type="similarity">
    <text evidence="2">Belongs to the asparagine synthetase family.</text>
</comment>
<dbReference type="InterPro" id="IPR001962">
    <property type="entry name" value="Asn_synthase"/>
</dbReference>
<dbReference type="CDD" id="cd01991">
    <property type="entry name" value="Asn_synthase_B_C"/>
    <property type="match status" value="1"/>
</dbReference>
<dbReference type="SUPFAM" id="SSF56235">
    <property type="entry name" value="N-terminal nucleophile aminohydrolases (Ntn hydrolases)"/>
    <property type="match status" value="1"/>
</dbReference>
<dbReference type="InterPro" id="IPR033738">
    <property type="entry name" value="AsnB_N"/>
</dbReference>
<comment type="catalytic activity">
    <reaction evidence="7">
        <text>L-aspartate + L-glutamine + ATP + H2O = L-asparagine + L-glutamate + AMP + diphosphate + H(+)</text>
        <dbReference type="Rhea" id="RHEA:12228"/>
        <dbReference type="ChEBI" id="CHEBI:15377"/>
        <dbReference type="ChEBI" id="CHEBI:15378"/>
        <dbReference type="ChEBI" id="CHEBI:29985"/>
        <dbReference type="ChEBI" id="CHEBI:29991"/>
        <dbReference type="ChEBI" id="CHEBI:30616"/>
        <dbReference type="ChEBI" id="CHEBI:33019"/>
        <dbReference type="ChEBI" id="CHEBI:58048"/>
        <dbReference type="ChEBI" id="CHEBI:58359"/>
        <dbReference type="ChEBI" id="CHEBI:456215"/>
        <dbReference type="EC" id="6.3.5.4"/>
    </reaction>
</comment>
<dbReference type="InterPro" id="IPR006426">
    <property type="entry name" value="Asn_synth_AEB"/>
</dbReference>
<keyword evidence="8" id="KW-0061">Asparagine biosynthesis</keyword>
<evidence type="ECO:0000256" key="6">
    <source>
        <dbReference type="ARBA" id="ARBA00022962"/>
    </source>
</evidence>
<evidence type="ECO:0000313" key="12">
    <source>
        <dbReference type="EMBL" id="NFV81596.1"/>
    </source>
</evidence>
<dbReference type="PIRSF" id="PIRSF001589">
    <property type="entry name" value="Asn_synthetase_glu-h"/>
    <property type="match status" value="1"/>
</dbReference>
<evidence type="ECO:0000256" key="2">
    <source>
        <dbReference type="ARBA" id="ARBA00005752"/>
    </source>
</evidence>
<keyword evidence="13" id="KW-1185">Reference proteome</keyword>
<keyword evidence="12" id="KW-0436">Ligase</keyword>
<feature type="site" description="Important for beta-aspartyl-AMP intermediate formation" evidence="10">
    <location>
        <position position="369"/>
    </location>
</feature>
<evidence type="ECO:0000259" key="11">
    <source>
        <dbReference type="PROSITE" id="PS51278"/>
    </source>
</evidence>
<gene>
    <name evidence="12" type="primary">asnB</name>
    <name evidence="12" type="ORF">G4223_15915</name>
</gene>
<organism evidence="12 13">
    <name type="scientific">Magnetospirillum aberrantis SpK</name>
    <dbReference type="NCBI Taxonomy" id="908842"/>
    <lineage>
        <taxon>Bacteria</taxon>
        <taxon>Pseudomonadati</taxon>
        <taxon>Pseudomonadota</taxon>
        <taxon>Alphaproteobacteria</taxon>
        <taxon>Rhodospirillales</taxon>
        <taxon>Rhodospirillaceae</taxon>
        <taxon>Magnetospirillum</taxon>
    </lineage>
</organism>
<dbReference type="InterPro" id="IPR051786">
    <property type="entry name" value="ASN_synthetase/amidase"/>
</dbReference>
<feature type="binding site" evidence="9">
    <location>
        <position position="295"/>
    </location>
    <ligand>
        <name>ATP</name>
        <dbReference type="ChEBI" id="CHEBI:30616"/>
    </ligand>
</feature>
<dbReference type="EMBL" id="JAAIYP010000042">
    <property type="protein sequence ID" value="NFV81596.1"/>
    <property type="molecule type" value="Genomic_DNA"/>
</dbReference>
<dbReference type="RefSeq" id="WP_163681803.1">
    <property type="nucleotide sequence ID" value="NZ_JAAIYP010000042.1"/>
</dbReference>
<dbReference type="GO" id="GO:0006529">
    <property type="term" value="P:asparagine biosynthetic process"/>
    <property type="evidence" value="ECO:0007669"/>
    <property type="project" value="UniProtKB-KW"/>
</dbReference>
<keyword evidence="5 9" id="KW-0067">ATP-binding</keyword>
<dbReference type="SUPFAM" id="SSF52402">
    <property type="entry name" value="Adenine nucleotide alpha hydrolases-like"/>
    <property type="match status" value="1"/>
</dbReference>
<dbReference type="InterPro" id="IPR029055">
    <property type="entry name" value="Ntn_hydrolases_N"/>
</dbReference>
<evidence type="ECO:0000256" key="8">
    <source>
        <dbReference type="PIRSR" id="PIRSR001589-1"/>
    </source>
</evidence>
<evidence type="ECO:0000313" key="13">
    <source>
        <dbReference type="Proteomes" id="UP000480684"/>
    </source>
</evidence>
<dbReference type="PANTHER" id="PTHR43284">
    <property type="entry name" value="ASPARAGINE SYNTHETASE (GLUTAMINE-HYDROLYZING)"/>
    <property type="match status" value="1"/>
</dbReference>
<dbReference type="PANTHER" id="PTHR43284:SF1">
    <property type="entry name" value="ASPARAGINE SYNTHETASE"/>
    <property type="match status" value="1"/>
</dbReference>
<evidence type="ECO:0000256" key="1">
    <source>
        <dbReference type="ARBA" id="ARBA00005187"/>
    </source>
</evidence>
<dbReference type="PROSITE" id="PS51278">
    <property type="entry name" value="GATASE_TYPE_2"/>
    <property type="match status" value="1"/>
</dbReference>
<dbReference type="GO" id="GO:0005829">
    <property type="term" value="C:cytosol"/>
    <property type="evidence" value="ECO:0007669"/>
    <property type="project" value="TreeGrafter"/>
</dbReference>
<accession>A0A7C9QXC8</accession>
<dbReference type="GO" id="GO:0005524">
    <property type="term" value="F:ATP binding"/>
    <property type="evidence" value="ECO:0007669"/>
    <property type="project" value="UniProtKB-KW"/>
</dbReference>
<sequence length="618" mass="69078">MCGVCGYVDPAAGSDPQHGPLARMTRSLAHRGPDGEGLWAGDGGVHLGHRRLAILDLGQGGTQPMTGEDGAVVVFNGEIYNHAELREYLAGKGRKFRSRSDTEVLLAAWEHWGESCLERLNGMFAFALWDPRRRVLFLARDRLGKKPLFFHHDGRFLAFASEPKALFCHDRIRAGRDIDLRSLSDFLSVGYVLGDKSIWSNLKSLPPAHGATFDAATGSLRSWRYWNLADFVLAPRRPYDQSAREHFMELLDDAVRLRLDADVPVGNFLSGGVDSSAVTAVTARISAHPPTAFTVGFAERSFDERIHARIVARHVGVRLEELEVAPDRDTDLAALAWHLDEPFADTSALPCFHLNQAAARHVKVALAGDGADEVLAGYPTYKANRLYSVYRHMPAPLQAALDHTARRVLRPSYRKVSLDYKLRQFLAGRGLSAERAHYWWRVVFSNAEKHRLLSDDVLAALGDYDPFTVFADHFKEVRGGQFLDRCLYVDIKTWLANDILVKVDRTSMAWGLEVRSPFLDHRLVEWVLGLETSAKMRRGRQKCILKDCMTDRLPASILNRRKEGFGAPTAGIGRVDPPESGRLAGLFRQNFRLSPAREDVTYKSFVLRMLAAWAEGAA</sequence>
<dbReference type="Pfam" id="PF13522">
    <property type="entry name" value="GATase_6"/>
    <property type="match status" value="1"/>
</dbReference>
<dbReference type="InterPro" id="IPR017932">
    <property type="entry name" value="GATase_2_dom"/>
</dbReference>
<dbReference type="Gene3D" id="3.40.50.620">
    <property type="entry name" value="HUPs"/>
    <property type="match status" value="1"/>
</dbReference>
<protein>
    <recommendedName>
        <fullName evidence="3">asparagine synthase (glutamine-hydrolyzing)</fullName>
        <ecNumber evidence="3">6.3.5.4</ecNumber>
    </recommendedName>
</protein>
<comment type="caution">
    <text evidence="12">The sequence shown here is derived from an EMBL/GenBank/DDBJ whole genome shotgun (WGS) entry which is preliminary data.</text>
</comment>
<dbReference type="InterPro" id="IPR014729">
    <property type="entry name" value="Rossmann-like_a/b/a_fold"/>
</dbReference>
<proteinExistence type="inferred from homology"/>
<keyword evidence="6 8" id="KW-0315">Glutamine amidotransferase</keyword>
<name>A0A7C9QXC8_9PROT</name>
<feature type="active site" description="For GATase activity" evidence="8">
    <location>
        <position position="2"/>
    </location>
</feature>
<dbReference type="GO" id="GO:0004066">
    <property type="term" value="F:asparagine synthase (glutamine-hydrolyzing) activity"/>
    <property type="evidence" value="ECO:0007669"/>
    <property type="project" value="UniProtKB-EC"/>
</dbReference>
<evidence type="ECO:0000256" key="4">
    <source>
        <dbReference type="ARBA" id="ARBA00022741"/>
    </source>
</evidence>
<reference evidence="12 13" key="1">
    <citation type="submission" date="2020-02" db="EMBL/GenBank/DDBJ databases">
        <authorList>
            <person name="Dziuba M."/>
            <person name="Kuznetsov B."/>
            <person name="Mardanov A."/>
            <person name="Ravin N."/>
            <person name="Grouzdev D."/>
        </authorList>
    </citation>
    <scope>NUCLEOTIDE SEQUENCE [LARGE SCALE GENOMIC DNA]</scope>
    <source>
        <strain evidence="12 13">SpK</strain>
    </source>
</reference>
<keyword evidence="4 9" id="KW-0547">Nucleotide-binding</keyword>
<dbReference type="Proteomes" id="UP000480684">
    <property type="component" value="Unassembled WGS sequence"/>
</dbReference>
<evidence type="ECO:0000256" key="3">
    <source>
        <dbReference type="ARBA" id="ARBA00012737"/>
    </source>
</evidence>
<dbReference type="CDD" id="cd00712">
    <property type="entry name" value="AsnB"/>
    <property type="match status" value="1"/>
</dbReference>
<evidence type="ECO:0000256" key="5">
    <source>
        <dbReference type="ARBA" id="ARBA00022840"/>
    </source>
</evidence>
<dbReference type="NCBIfam" id="TIGR01536">
    <property type="entry name" value="asn_synth_AEB"/>
    <property type="match status" value="1"/>
</dbReference>
<feature type="binding site" evidence="9">
    <location>
        <position position="101"/>
    </location>
    <ligand>
        <name>L-glutamine</name>
        <dbReference type="ChEBI" id="CHEBI:58359"/>
    </ligand>
</feature>